<dbReference type="EMBL" id="JAEFBK010000011">
    <property type="protein sequence ID" value="KAG7552137.1"/>
    <property type="molecule type" value="Genomic_DNA"/>
</dbReference>
<dbReference type="GO" id="GO:0008270">
    <property type="term" value="F:zinc ion binding"/>
    <property type="evidence" value="ECO:0007669"/>
    <property type="project" value="UniProtKB-KW"/>
</dbReference>
<feature type="domain" description="RING-type" evidence="2">
    <location>
        <begin position="168"/>
        <end position="210"/>
    </location>
</feature>
<proteinExistence type="predicted"/>
<dbReference type="AlphaFoldDB" id="A0A8T1Z000"/>
<evidence type="ECO:0000313" key="3">
    <source>
        <dbReference type="EMBL" id="KAG7552137.1"/>
    </source>
</evidence>
<keyword evidence="1" id="KW-0862">Zinc</keyword>
<dbReference type="PROSITE" id="PS50089">
    <property type="entry name" value="ZF_RING_2"/>
    <property type="match status" value="1"/>
</dbReference>
<protein>
    <submittedName>
        <fullName evidence="3">Zinc finger RING-type</fullName>
    </submittedName>
</protein>
<name>A0A8T1Z000_9BRAS</name>
<keyword evidence="4" id="KW-1185">Reference proteome</keyword>
<evidence type="ECO:0000259" key="2">
    <source>
        <dbReference type="PROSITE" id="PS50089"/>
    </source>
</evidence>
<dbReference type="InterPro" id="IPR001841">
    <property type="entry name" value="Znf_RING"/>
</dbReference>
<accession>A0A8T1Z000</accession>
<dbReference type="Pfam" id="PF13639">
    <property type="entry name" value="zf-RING_2"/>
    <property type="match status" value="1"/>
</dbReference>
<reference evidence="3 4" key="1">
    <citation type="submission" date="2020-12" db="EMBL/GenBank/DDBJ databases">
        <title>Concerted genomic and epigenomic changes stabilize Arabidopsis allopolyploids.</title>
        <authorList>
            <person name="Chen Z."/>
        </authorList>
    </citation>
    <scope>NUCLEOTIDE SEQUENCE [LARGE SCALE GENOMIC DNA]</scope>
    <source>
        <strain evidence="3">Allo738</strain>
        <tissue evidence="3">Leaf</tissue>
    </source>
</reference>
<dbReference type="Proteomes" id="UP000694240">
    <property type="component" value="Chromosome 11"/>
</dbReference>
<evidence type="ECO:0000256" key="1">
    <source>
        <dbReference type="PROSITE-ProRule" id="PRU00175"/>
    </source>
</evidence>
<organism evidence="3 4">
    <name type="scientific">Arabidopsis thaliana x Arabidopsis arenosa</name>
    <dbReference type="NCBI Taxonomy" id="1240361"/>
    <lineage>
        <taxon>Eukaryota</taxon>
        <taxon>Viridiplantae</taxon>
        <taxon>Streptophyta</taxon>
        <taxon>Embryophyta</taxon>
        <taxon>Tracheophyta</taxon>
        <taxon>Spermatophyta</taxon>
        <taxon>Magnoliopsida</taxon>
        <taxon>eudicotyledons</taxon>
        <taxon>Gunneridae</taxon>
        <taxon>Pentapetalae</taxon>
        <taxon>rosids</taxon>
        <taxon>malvids</taxon>
        <taxon>Brassicales</taxon>
        <taxon>Brassicaceae</taxon>
        <taxon>Camelineae</taxon>
        <taxon>Arabidopsis</taxon>
    </lineage>
</organism>
<dbReference type="SMART" id="SM00184">
    <property type="entry name" value="RING"/>
    <property type="match status" value="1"/>
</dbReference>
<comment type="caution">
    <text evidence="3">The sequence shown here is derived from an EMBL/GenBank/DDBJ whole genome shotgun (WGS) entry which is preliminary data.</text>
</comment>
<keyword evidence="1" id="KW-0863">Zinc-finger</keyword>
<sequence length="225" mass="25516">MTSRLGNLRLYKVDVPSYSNVGVILVTQEDRQSGCRFRLTRYTGQRQRDSKAGLSQSFVELLGRVFFFAEKDSNITNQILTYLASNFSFKDLDIVPPACPVLVFHFHIRELHQKDPAPHIDILEAVMNVLRLADTMLDVEDAVGDIFVRPIAPTTTEIVDCYRGQDLCFLCEKGYPKEDEIVYKTVCNHIFHATCISSHLSSTPECPVCSKELLPVDIRNLLFKA</sequence>
<keyword evidence="1" id="KW-0479">Metal-binding</keyword>
<gene>
    <name evidence="3" type="ORF">ISN45_Aa06g027430</name>
</gene>
<evidence type="ECO:0000313" key="4">
    <source>
        <dbReference type="Proteomes" id="UP000694240"/>
    </source>
</evidence>